<gene>
    <name evidence="1" type="ORF">NDI79_13855</name>
</gene>
<sequence>MPKHASTTAPRAKTRIQCDRTEGYNAKSGAHYYEFCPFCGHRTDERHEIRIEILD</sequence>
<dbReference type="RefSeq" id="WP_310929131.1">
    <property type="nucleotide sequence ID" value="NZ_JAMQOQ010000003.1"/>
</dbReference>
<accession>A0ABU2G393</accession>
<evidence type="ECO:0000313" key="2">
    <source>
        <dbReference type="Proteomes" id="UP001254813"/>
    </source>
</evidence>
<proteinExistence type="predicted"/>
<name>A0ABU2G393_9EURY</name>
<dbReference type="Proteomes" id="UP001254813">
    <property type="component" value="Unassembled WGS sequence"/>
</dbReference>
<comment type="caution">
    <text evidence="1">The sequence shown here is derived from an EMBL/GenBank/DDBJ whole genome shotgun (WGS) entry which is preliminary data.</text>
</comment>
<evidence type="ECO:0008006" key="3">
    <source>
        <dbReference type="Google" id="ProtNLM"/>
    </source>
</evidence>
<protein>
    <recommendedName>
        <fullName evidence="3">Small CPxCG-related zinc finger protein</fullName>
    </recommendedName>
</protein>
<keyword evidence="2" id="KW-1185">Reference proteome</keyword>
<reference evidence="1 2" key="1">
    <citation type="submission" date="2022-06" db="EMBL/GenBank/DDBJ databases">
        <title>Halogeometricum sp. a new haloarchaeum isolate from saline soil.</title>
        <authorList>
            <person name="Strakova D."/>
            <person name="Galisteo C."/>
            <person name="Sanchez-Porro C."/>
            <person name="Ventosa A."/>
        </authorList>
    </citation>
    <scope>NUCLEOTIDE SEQUENCE [LARGE SCALE GENOMIC DNA]</scope>
    <source>
        <strain evidence="2">S3BR25-2</strain>
    </source>
</reference>
<evidence type="ECO:0000313" key="1">
    <source>
        <dbReference type="EMBL" id="MDS0295260.1"/>
    </source>
</evidence>
<organism evidence="1 2">
    <name type="scientific">Halogeometricum luteum</name>
    <dbReference type="NCBI Taxonomy" id="2950537"/>
    <lineage>
        <taxon>Archaea</taxon>
        <taxon>Methanobacteriati</taxon>
        <taxon>Methanobacteriota</taxon>
        <taxon>Stenosarchaea group</taxon>
        <taxon>Halobacteria</taxon>
        <taxon>Halobacteriales</taxon>
        <taxon>Haloferacaceae</taxon>
        <taxon>Halogeometricum</taxon>
    </lineage>
</organism>
<dbReference type="EMBL" id="JAMQOQ010000003">
    <property type="protein sequence ID" value="MDS0295260.1"/>
    <property type="molecule type" value="Genomic_DNA"/>
</dbReference>